<evidence type="ECO:0000256" key="1">
    <source>
        <dbReference type="ARBA" id="ARBA00022723"/>
    </source>
</evidence>
<dbReference type="Pfam" id="PF03828">
    <property type="entry name" value="PAP_assoc"/>
    <property type="match status" value="1"/>
</dbReference>
<dbReference type="PANTHER" id="PTHR23092:SF15">
    <property type="entry name" value="INACTIVE NON-CANONICAL POLY(A) RNA POLYMERASE PROTEIN TRF4-2-RELATED"/>
    <property type="match status" value="1"/>
</dbReference>
<dbReference type="RefSeq" id="XP_006813805.1">
    <property type="nucleotide sequence ID" value="XM_006813742.1"/>
</dbReference>
<feature type="compositionally biased region" description="Low complexity" evidence="3">
    <location>
        <begin position="403"/>
        <end position="424"/>
    </location>
</feature>
<dbReference type="Proteomes" id="UP000694865">
    <property type="component" value="Unplaced"/>
</dbReference>
<gene>
    <name evidence="7" type="primary">LOC102803914</name>
</gene>
<evidence type="ECO:0000313" key="7">
    <source>
        <dbReference type="RefSeq" id="XP_006813805.1"/>
    </source>
</evidence>
<evidence type="ECO:0000313" key="6">
    <source>
        <dbReference type="Proteomes" id="UP000694865"/>
    </source>
</evidence>
<dbReference type="SUPFAM" id="SSF81301">
    <property type="entry name" value="Nucleotidyltransferase"/>
    <property type="match status" value="1"/>
</dbReference>
<evidence type="ECO:0000256" key="2">
    <source>
        <dbReference type="ARBA" id="ARBA00022842"/>
    </source>
</evidence>
<dbReference type="Gene3D" id="3.30.460.10">
    <property type="entry name" value="Beta Polymerase, domain 2"/>
    <property type="match status" value="1"/>
</dbReference>
<dbReference type="Gene3D" id="1.10.1410.10">
    <property type="match status" value="1"/>
</dbReference>
<dbReference type="InterPro" id="IPR054708">
    <property type="entry name" value="MTPAP-like_central"/>
</dbReference>
<keyword evidence="2" id="KW-0460">Magnesium</keyword>
<proteinExistence type="predicted"/>
<dbReference type="InterPro" id="IPR043519">
    <property type="entry name" value="NT_sf"/>
</dbReference>
<evidence type="ECO:0000259" key="5">
    <source>
        <dbReference type="Pfam" id="PF22600"/>
    </source>
</evidence>
<organism evidence="6 7">
    <name type="scientific">Saccoglossus kowalevskii</name>
    <name type="common">Acorn worm</name>
    <dbReference type="NCBI Taxonomy" id="10224"/>
    <lineage>
        <taxon>Eukaryota</taxon>
        <taxon>Metazoa</taxon>
        <taxon>Hemichordata</taxon>
        <taxon>Enteropneusta</taxon>
        <taxon>Harrimaniidae</taxon>
        <taxon>Saccoglossus</taxon>
    </lineage>
</organism>
<dbReference type="CDD" id="cd05402">
    <property type="entry name" value="NT_PAP_TUTase"/>
    <property type="match status" value="1"/>
</dbReference>
<feature type="compositionally biased region" description="Basic residues" evidence="3">
    <location>
        <begin position="425"/>
        <end position="436"/>
    </location>
</feature>
<sequence length="480" mass="53853">MAKSKSTLPRRRSGVEIFGSFETGLYLPTSDIDLVVFGEWESLPLFTLEKELRANNIADPDTIKVLDKATVPIVKLTEKRFDVKVDISFNMVNGVKSARMIKRFMKEYPMLPYLVLVLKQFLLQRDLNEVFTGGISSYSLILMTVSFFQLHPRYDTMPRIANLGVLLIEFFELYGRLFNYHKTGIRVRDGGCYIPKEELMKDMTDGYRPSLLCIEDPLHRGNDIGRSSYGALKVQEAFDYAYSILSRGTFMPSHGHSILGRVVRVTNEVVTYRNWIQSNWSPPPPTYAAVAMRTPPLADQQNRIITTENVLSSTEVESCSSSSNSSNHSSASSTTSSVTSSESSSCSDTESEPSPKSSSELSSSSSCTDLSCTNNNISKLALQPSCRQVNPRHQSYSKTQIASPADSPQQRSQPPPTSSSLTHQQSRHPIGRKVYHRQSQSTQYYTTQQQGTRITATNNNNTTTKKTKRKRRECPVVNSR</sequence>
<reference evidence="7" key="1">
    <citation type="submission" date="2025-08" db="UniProtKB">
        <authorList>
            <consortium name="RefSeq"/>
        </authorList>
    </citation>
    <scope>IDENTIFICATION</scope>
    <source>
        <tissue evidence="7">Testes</tissue>
    </source>
</reference>
<dbReference type="SUPFAM" id="SSF81631">
    <property type="entry name" value="PAP/OAS1 substrate-binding domain"/>
    <property type="match status" value="1"/>
</dbReference>
<feature type="compositionally biased region" description="Low complexity" evidence="3">
    <location>
        <begin position="438"/>
        <end position="464"/>
    </location>
</feature>
<evidence type="ECO:0000256" key="3">
    <source>
        <dbReference type="SAM" id="MobiDB-lite"/>
    </source>
</evidence>
<feature type="region of interest" description="Disordered" evidence="3">
    <location>
        <begin position="383"/>
        <end position="480"/>
    </location>
</feature>
<dbReference type="InterPro" id="IPR045862">
    <property type="entry name" value="Trf4-like"/>
</dbReference>
<keyword evidence="1" id="KW-0479">Metal-binding</keyword>
<feature type="domain" description="PAP-associated" evidence="4">
    <location>
        <begin position="162"/>
        <end position="220"/>
    </location>
</feature>
<dbReference type="PANTHER" id="PTHR23092">
    <property type="entry name" value="POLY(A) RNA POLYMERASE"/>
    <property type="match status" value="1"/>
</dbReference>
<protein>
    <submittedName>
        <fullName evidence="7">PAP-associated domain-containing protein 5-like</fullName>
    </submittedName>
</protein>
<keyword evidence="6" id="KW-1185">Reference proteome</keyword>
<name>A0ABM0M1B4_SACKO</name>
<feature type="region of interest" description="Disordered" evidence="3">
    <location>
        <begin position="316"/>
        <end position="367"/>
    </location>
</feature>
<feature type="compositionally biased region" description="Polar residues" evidence="3">
    <location>
        <begin position="385"/>
        <end position="402"/>
    </location>
</feature>
<dbReference type="Pfam" id="PF22600">
    <property type="entry name" value="MTPAP-like_central"/>
    <property type="match status" value="1"/>
</dbReference>
<dbReference type="GeneID" id="102803914"/>
<evidence type="ECO:0000259" key="4">
    <source>
        <dbReference type="Pfam" id="PF03828"/>
    </source>
</evidence>
<feature type="domain" description="Poly(A) RNA polymerase mitochondrial-like central palm" evidence="5">
    <location>
        <begin position="12"/>
        <end position="104"/>
    </location>
</feature>
<accession>A0ABM0M1B4</accession>
<dbReference type="InterPro" id="IPR002058">
    <property type="entry name" value="PAP_assoc"/>
</dbReference>